<evidence type="ECO:0000313" key="1">
    <source>
        <dbReference type="EMBL" id="KEH26220.1"/>
    </source>
</evidence>
<dbReference type="HOGENOM" id="CLU_2761645_0_0_1"/>
<accession>A0A072UK56</accession>
<name>A0A072UK56_MEDTR</name>
<reference evidence="1 3" key="2">
    <citation type="journal article" date="2014" name="BMC Genomics">
        <title>An improved genome release (version Mt4.0) for the model legume Medicago truncatula.</title>
        <authorList>
            <person name="Tang H."/>
            <person name="Krishnakumar V."/>
            <person name="Bidwell S."/>
            <person name="Rosen B."/>
            <person name="Chan A."/>
            <person name="Zhou S."/>
            <person name="Gentzbittel L."/>
            <person name="Childs K.L."/>
            <person name="Yandell M."/>
            <person name="Gundlach H."/>
            <person name="Mayer K.F."/>
            <person name="Schwartz D.C."/>
            <person name="Town C.D."/>
        </authorList>
    </citation>
    <scope>GENOME REANNOTATION</scope>
    <source>
        <strain evidence="1">A17</strain>
        <strain evidence="2 3">cv. Jemalong A17</strain>
    </source>
</reference>
<dbReference type="EMBL" id="CM001222">
    <property type="protein sequence ID" value="KEH26220.1"/>
    <property type="molecule type" value="Genomic_DNA"/>
</dbReference>
<dbReference type="AlphaFoldDB" id="A0A072UK56"/>
<evidence type="ECO:0000313" key="3">
    <source>
        <dbReference type="Proteomes" id="UP000002051"/>
    </source>
</evidence>
<gene>
    <name evidence="1" type="ordered locus">MTR_6g047980</name>
</gene>
<reference evidence="1 3" key="1">
    <citation type="journal article" date="2011" name="Nature">
        <title>The Medicago genome provides insight into the evolution of rhizobial symbioses.</title>
        <authorList>
            <person name="Young N.D."/>
            <person name="Debelle F."/>
            <person name="Oldroyd G.E."/>
            <person name="Geurts R."/>
            <person name="Cannon S.B."/>
            <person name="Udvardi M.K."/>
            <person name="Benedito V.A."/>
            <person name="Mayer K.F."/>
            <person name="Gouzy J."/>
            <person name="Schoof H."/>
            <person name="Van de Peer Y."/>
            <person name="Proost S."/>
            <person name="Cook D.R."/>
            <person name="Meyers B.C."/>
            <person name="Spannagl M."/>
            <person name="Cheung F."/>
            <person name="De Mita S."/>
            <person name="Krishnakumar V."/>
            <person name="Gundlach H."/>
            <person name="Zhou S."/>
            <person name="Mudge J."/>
            <person name="Bharti A.K."/>
            <person name="Murray J.D."/>
            <person name="Naoumkina M.A."/>
            <person name="Rosen B."/>
            <person name="Silverstein K.A."/>
            <person name="Tang H."/>
            <person name="Rombauts S."/>
            <person name="Zhao P.X."/>
            <person name="Zhou P."/>
            <person name="Barbe V."/>
            <person name="Bardou P."/>
            <person name="Bechner M."/>
            <person name="Bellec A."/>
            <person name="Berger A."/>
            <person name="Berges H."/>
            <person name="Bidwell S."/>
            <person name="Bisseling T."/>
            <person name="Choisne N."/>
            <person name="Couloux A."/>
            <person name="Denny R."/>
            <person name="Deshpande S."/>
            <person name="Dai X."/>
            <person name="Doyle J.J."/>
            <person name="Dudez A.M."/>
            <person name="Farmer A.D."/>
            <person name="Fouteau S."/>
            <person name="Franken C."/>
            <person name="Gibelin C."/>
            <person name="Gish J."/>
            <person name="Goldstein S."/>
            <person name="Gonzalez A.J."/>
            <person name="Green P.J."/>
            <person name="Hallab A."/>
            <person name="Hartog M."/>
            <person name="Hua A."/>
            <person name="Humphray S.J."/>
            <person name="Jeong D.H."/>
            <person name="Jing Y."/>
            <person name="Jocker A."/>
            <person name="Kenton S.M."/>
            <person name="Kim D.J."/>
            <person name="Klee K."/>
            <person name="Lai H."/>
            <person name="Lang C."/>
            <person name="Lin S."/>
            <person name="Macmil S.L."/>
            <person name="Magdelenat G."/>
            <person name="Matthews L."/>
            <person name="McCorrison J."/>
            <person name="Monaghan E.L."/>
            <person name="Mun J.H."/>
            <person name="Najar F.Z."/>
            <person name="Nicholson C."/>
            <person name="Noirot C."/>
            <person name="O'Bleness M."/>
            <person name="Paule C.R."/>
            <person name="Poulain J."/>
            <person name="Prion F."/>
            <person name="Qin B."/>
            <person name="Qu C."/>
            <person name="Retzel E.F."/>
            <person name="Riddle C."/>
            <person name="Sallet E."/>
            <person name="Samain S."/>
            <person name="Samson N."/>
            <person name="Sanders I."/>
            <person name="Saurat O."/>
            <person name="Scarpelli C."/>
            <person name="Schiex T."/>
            <person name="Segurens B."/>
            <person name="Severin A.J."/>
            <person name="Sherrier D.J."/>
            <person name="Shi R."/>
            <person name="Sims S."/>
            <person name="Singer S.R."/>
            <person name="Sinharoy S."/>
            <person name="Sterck L."/>
            <person name="Viollet A."/>
            <person name="Wang B.B."/>
            <person name="Wang K."/>
            <person name="Wang M."/>
            <person name="Wang X."/>
            <person name="Warfsmann J."/>
            <person name="Weissenbach J."/>
            <person name="White D.D."/>
            <person name="White J.D."/>
            <person name="Wiley G.B."/>
            <person name="Wincker P."/>
            <person name="Xing Y."/>
            <person name="Yang L."/>
            <person name="Yao Z."/>
            <person name="Ying F."/>
            <person name="Zhai J."/>
            <person name="Zhou L."/>
            <person name="Zuber A."/>
            <person name="Denarie J."/>
            <person name="Dixon R.A."/>
            <person name="May G.D."/>
            <person name="Schwartz D.C."/>
            <person name="Rogers J."/>
            <person name="Quetier F."/>
            <person name="Town C.D."/>
            <person name="Roe B.A."/>
        </authorList>
    </citation>
    <scope>NUCLEOTIDE SEQUENCE [LARGE SCALE GENOMIC DNA]</scope>
    <source>
        <strain evidence="1">A17</strain>
        <strain evidence="2 3">cv. Jemalong A17</strain>
    </source>
</reference>
<evidence type="ECO:0000313" key="2">
    <source>
        <dbReference type="EnsemblPlants" id="KEH26220"/>
    </source>
</evidence>
<keyword evidence="3" id="KW-1185">Reference proteome</keyword>
<reference evidence="2" key="3">
    <citation type="submission" date="2015-04" db="UniProtKB">
        <authorList>
            <consortium name="EnsemblPlants"/>
        </authorList>
    </citation>
    <scope>IDENTIFICATION</scope>
    <source>
        <strain evidence="2">cv. Jemalong A17</strain>
    </source>
</reference>
<dbReference type="EnsemblPlants" id="KEH26220">
    <property type="protein sequence ID" value="KEH26220"/>
    <property type="gene ID" value="MTR_6g047980"/>
</dbReference>
<dbReference type="Proteomes" id="UP000002051">
    <property type="component" value="Chromosome 6"/>
</dbReference>
<protein>
    <submittedName>
        <fullName evidence="1 2">Uncharacterized protein</fullName>
    </submittedName>
</protein>
<sequence length="70" mass="7855">MTKAPWTSTGELNTPMTATKYDYCWSCLLIFHGLINFVYDRGKFPSSDLRTSIFFKTVAMLGPSMGGCFT</sequence>
<organism evidence="1 3">
    <name type="scientific">Medicago truncatula</name>
    <name type="common">Barrel medic</name>
    <name type="synonym">Medicago tribuloides</name>
    <dbReference type="NCBI Taxonomy" id="3880"/>
    <lineage>
        <taxon>Eukaryota</taxon>
        <taxon>Viridiplantae</taxon>
        <taxon>Streptophyta</taxon>
        <taxon>Embryophyta</taxon>
        <taxon>Tracheophyta</taxon>
        <taxon>Spermatophyta</taxon>
        <taxon>Magnoliopsida</taxon>
        <taxon>eudicotyledons</taxon>
        <taxon>Gunneridae</taxon>
        <taxon>Pentapetalae</taxon>
        <taxon>rosids</taxon>
        <taxon>fabids</taxon>
        <taxon>Fabales</taxon>
        <taxon>Fabaceae</taxon>
        <taxon>Papilionoideae</taxon>
        <taxon>50 kb inversion clade</taxon>
        <taxon>NPAAA clade</taxon>
        <taxon>Hologalegina</taxon>
        <taxon>IRL clade</taxon>
        <taxon>Trifolieae</taxon>
        <taxon>Medicago</taxon>
    </lineage>
</organism>
<proteinExistence type="predicted"/>